<dbReference type="Proteomes" id="UP000526083">
    <property type="component" value="Unassembled WGS sequence"/>
</dbReference>
<evidence type="ECO:0000256" key="1">
    <source>
        <dbReference type="SAM" id="Phobius"/>
    </source>
</evidence>
<keyword evidence="1" id="KW-0812">Transmembrane</keyword>
<proteinExistence type="predicted"/>
<comment type="caution">
    <text evidence="2">The sequence shown here is derived from an EMBL/GenBank/DDBJ whole genome shotgun (WGS) entry which is preliminary data.</text>
</comment>
<evidence type="ECO:0000313" key="3">
    <source>
        <dbReference type="Proteomes" id="UP000526083"/>
    </source>
</evidence>
<dbReference type="EMBL" id="JACGWY010000008">
    <property type="protein sequence ID" value="MBA8817569.1"/>
    <property type="molecule type" value="Genomic_DNA"/>
</dbReference>
<keyword evidence="3" id="KW-1185">Reference proteome</keyword>
<dbReference type="AlphaFoldDB" id="A0A7W3JRA1"/>
<reference evidence="2 3" key="1">
    <citation type="submission" date="2020-07" db="EMBL/GenBank/DDBJ databases">
        <title>Sequencing the genomes of 1000 actinobacteria strains.</title>
        <authorList>
            <person name="Klenk H.-P."/>
        </authorList>
    </citation>
    <scope>NUCLEOTIDE SEQUENCE [LARGE SCALE GENOMIC DNA]</scope>
    <source>
        <strain evidence="2 3">DSM 27576</strain>
    </source>
</reference>
<protein>
    <submittedName>
        <fullName evidence="2">Uncharacterized protein</fullName>
    </submittedName>
</protein>
<organism evidence="2 3">
    <name type="scientific">Microbacterium halimionae</name>
    <dbReference type="NCBI Taxonomy" id="1526413"/>
    <lineage>
        <taxon>Bacteria</taxon>
        <taxon>Bacillati</taxon>
        <taxon>Actinomycetota</taxon>
        <taxon>Actinomycetes</taxon>
        <taxon>Micrococcales</taxon>
        <taxon>Microbacteriaceae</taxon>
        <taxon>Microbacterium</taxon>
    </lineage>
</organism>
<keyword evidence="1" id="KW-0472">Membrane</keyword>
<dbReference type="RefSeq" id="WP_167044887.1">
    <property type="nucleotide sequence ID" value="NZ_JAAOZB010000001.1"/>
</dbReference>
<feature type="transmembrane region" description="Helical" evidence="1">
    <location>
        <begin position="51"/>
        <end position="84"/>
    </location>
</feature>
<evidence type="ECO:0000313" key="2">
    <source>
        <dbReference type="EMBL" id="MBA8817569.1"/>
    </source>
</evidence>
<gene>
    <name evidence="2" type="ORF">FHX48_002674</name>
</gene>
<accession>A0A7W3JRA1</accession>
<keyword evidence="1" id="KW-1133">Transmembrane helix</keyword>
<sequence>MSIRRPAIVVTFAVSALLVLGGGVVFAYDLLTPATFGWTNVDASSSFAFVAGAAIITSRLVIISAALLTAGLAGFAALGCYALGRRNRS</sequence>
<name>A0A7W3JRA1_9MICO</name>